<organism evidence="2 3">
    <name type="scientific">Thalassobaculum litoreum DSM 18839</name>
    <dbReference type="NCBI Taxonomy" id="1123362"/>
    <lineage>
        <taxon>Bacteria</taxon>
        <taxon>Pseudomonadati</taxon>
        <taxon>Pseudomonadota</taxon>
        <taxon>Alphaproteobacteria</taxon>
        <taxon>Rhodospirillales</taxon>
        <taxon>Thalassobaculaceae</taxon>
        <taxon>Thalassobaculum</taxon>
    </lineage>
</organism>
<dbReference type="AlphaFoldDB" id="A0A8G2BEC4"/>
<feature type="region of interest" description="Disordered" evidence="1">
    <location>
        <begin position="173"/>
        <end position="192"/>
    </location>
</feature>
<reference evidence="2 3" key="1">
    <citation type="submission" date="2016-10" db="EMBL/GenBank/DDBJ databases">
        <authorList>
            <person name="Varghese N."/>
            <person name="Submissions S."/>
        </authorList>
    </citation>
    <scope>NUCLEOTIDE SEQUENCE [LARGE SCALE GENOMIC DNA]</scope>
    <source>
        <strain evidence="2 3">DSM 18839</strain>
    </source>
</reference>
<sequence length="192" mass="20853">MAMLKAKTKPAGEDYIDLLAVPPKPESLLKAEQALHGAVAAREAGQVKHVEAMRLLERQVAGQPQAITRAQADEIGQTLAGLYATEDDAQAALEAEAKAFEDATVARLLDGLEILADTVGERLNELDRLVDPATVAAVEIRQRGFVLPNSLLPRLRDLRSGIENMRRLLNASRRHAKASDGPIPQSAWRLAR</sequence>
<evidence type="ECO:0000313" key="2">
    <source>
        <dbReference type="EMBL" id="SDF15546.1"/>
    </source>
</evidence>
<dbReference type="Proteomes" id="UP000198615">
    <property type="component" value="Unassembled WGS sequence"/>
</dbReference>
<proteinExistence type="predicted"/>
<dbReference type="RefSeq" id="WP_093147861.1">
    <property type="nucleotide sequence ID" value="NZ_FNBW01000001.1"/>
</dbReference>
<dbReference type="EMBL" id="FNBW01000001">
    <property type="protein sequence ID" value="SDF15546.1"/>
    <property type="molecule type" value="Genomic_DNA"/>
</dbReference>
<name>A0A8G2BEC4_9PROT</name>
<evidence type="ECO:0000256" key="1">
    <source>
        <dbReference type="SAM" id="MobiDB-lite"/>
    </source>
</evidence>
<comment type="caution">
    <text evidence="2">The sequence shown here is derived from an EMBL/GenBank/DDBJ whole genome shotgun (WGS) entry which is preliminary data.</text>
</comment>
<evidence type="ECO:0000313" key="3">
    <source>
        <dbReference type="Proteomes" id="UP000198615"/>
    </source>
</evidence>
<keyword evidence="3" id="KW-1185">Reference proteome</keyword>
<protein>
    <submittedName>
        <fullName evidence="2">Uncharacterized protein</fullName>
    </submittedName>
</protein>
<accession>A0A8G2BEC4</accession>
<gene>
    <name evidence="2" type="ORF">SAMN05660686_00490</name>
</gene>